<feature type="domain" description="Nudix hydrolase" evidence="4">
    <location>
        <begin position="16"/>
        <end position="146"/>
    </location>
</feature>
<comment type="similarity">
    <text evidence="3">Belongs to the Nudix hydrolase family.</text>
</comment>
<keyword evidence="2 3" id="KW-0378">Hydrolase</keyword>
<protein>
    <submittedName>
        <fullName evidence="5">NUDIX hydrolase</fullName>
    </submittedName>
</protein>
<comment type="caution">
    <text evidence="5">The sequence shown here is derived from an EMBL/GenBank/DDBJ whole genome shotgun (WGS) entry which is preliminary data.</text>
</comment>
<dbReference type="InterPro" id="IPR015797">
    <property type="entry name" value="NUDIX_hydrolase-like_dom_sf"/>
</dbReference>
<evidence type="ECO:0000256" key="3">
    <source>
        <dbReference type="RuleBase" id="RU003476"/>
    </source>
</evidence>
<dbReference type="PANTHER" id="PTHR43046">
    <property type="entry name" value="GDP-MANNOSE MANNOSYL HYDROLASE"/>
    <property type="match status" value="1"/>
</dbReference>
<sequence>MEFYQELRQQVDHRPLILPGAVVIILNDKNEILLQERKPGLFGLPGGLMDLGESLEETARREVFEETGLNIMNLELCQVFSGPDYYFKIDNGDEFYSVTVVYQSKNFTGNLQIREDETLSLGFYPLDQLPTQLLASNKNFLEKCLKI</sequence>
<dbReference type="SUPFAM" id="SSF55811">
    <property type="entry name" value="Nudix"/>
    <property type="match status" value="1"/>
</dbReference>
<proteinExistence type="inferred from homology"/>
<dbReference type="AlphaFoldDB" id="A0A9X3LI35"/>
<dbReference type="PANTHER" id="PTHR43046:SF2">
    <property type="entry name" value="8-OXO-DGTP DIPHOSPHATASE-RELATED"/>
    <property type="match status" value="1"/>
</dbReference>
<evidence type="ECO:0000256" key="1">
    <source>
        <dbReference type="ARBA" id="ARBA00001946"/>
    </source>
</evidence>
<dbReference type="PROSITE" id="PS51462">
    <property type="entry name" value="NUDIX"/>
    <property type="match status" value="1"/>
</dbReference>
<gene>
    <name evidence="5" type="ORF">M9R32_13225</name>
</gene>
<dbReference type="InterPro" id="IPR020084">
    <property type="entry name" value="NUDIX_hydrolase_CS"/>
</dbReference>
<comment type="cofactor">
    <cofactor evidence="1">
        <name>Mg(2+)</name>
        <dbReference type="ChEBI" id="CHEBI:18420"/>
    </cofactor>
</comment>
<dbReference type="Proteomes" id="UP001152173">
    <property type="component" value="Unassembled WGS sequence"/>
</dbReference>
<dbReference type="Gene3D" id="3.90.79.10">
    <property type="entry name" value="Nucleoside Triphosphate Pyrophosphohydrolase"/>
    <property type="match status" value="1"/>
</dbReference>
<dbReference type="RefSeq" id="WP_269927225.1">
    <property type="nucleotide sequence ID" value="NZ_JAMKBJ010000013.1"/>
</dbReference>
<dbReference type="Pfam" id="PF00293">
    <property type="entry name" value="NUDIX"/>
    <property type="match status" value="1"/>
</dbReference>
<evidence type="ECO:0000313" key="6">
    <source>
        <dbReference type="Proteomes" id="UP001152173"/>
    </source>
</evidence>
<reference evidence="5" key="1">
    <citation type="submission" date="2022-05" db="EMBL/GenBank/DDBJ databases">
        <authorList>
            <person name="Colautti A."/>
            <person name="Iacumin L."/>
        </authorList>
    </citation>
    <scope>NUCLEOTIDE SEQUENCE</scope>
    <source>
        <strain evidence="5">SK 55</strain>
    </source>
</reference>
<dbReference type="GO" id="GO:0016787">
    <property type="term" value="F:hydrolase activity"/>
    <property type="evidence" value="ECO:0007669"/>
    <property type="project" value="UniProtKB-KW"/>
</dbReference>
<evidence type="ECO:0000256" key="2">
    <source>
        <dbReference type="ARBA" id="ARBA00022801"/>
    </source>
</evidence>
<dbReference type="PRINTS" id="PR00502">
    <property type="entry name" value="NUDIXFAMILY"/>
</dbReference>
<accession>A0A9X3LI35</accession>
<dbReference type="CDD" id="cd04677">
    <property type="entry name" value="NUDIX_Hydrolase"/>
    <property type="match status" value="1"/>
</dbReference>
<name>A0A9X3LI35_9BACL</name>
<keyword evidence="6" id="KW-1185">Reference proteome</keyword>
<dbReference type="EMBL" id="JAMKBJ010000013">
    <property type="protein sequence ID" value="MCZ8538152.1"/>
    <property type="molecule type" value="Genomic_DNA"/>
</dbReference>
<dbReference type="PROSITE" id="PS00893">
    <property type="entry name" value="NUDIX_BOX"/>
    <property type="match status" value="1"/>
</dbReference>
<organism evidence="5 6">
    <name type="scientific">Paenisporosarcina quisquiliarum</name>
    <dbReference type="NCBI Taxonomy" id="365346"/>
    <lineage>
        <taxon>Bacteria</taxon>
        <taxon>Bacillati</taxon>
        <taxon>Bacillota</taxon>
        <taxon>Bacilli</taxon>
        <taxon>Bacillales</taxon>
        <taxon>Caryophanaceae</taxon>
        <taxon>Paenisporosarcina</taxon>
    </lineage>
</organism>
<dbReference type="InterPro" id="IPR020476">
    <property type="entry name" value="Nudix_hydrolase"/>
</dbReference>
<evidence type="ECO:0000313" key="5">
    <source>
        <dbReference type="EMBL" id="MCZ8538152.1"/>
    </source>
</evidence>
<evidence type="ECO:0000259" key="4">
    <source>
        <dbReference type="PROSITE" id="PS51462"/>
    </source>
</evidence>
<dbReference type="InterPro" id="IPR000086">
    <property type="entry name" value="NUDIX_hydrolase_dom"/>
</dbReference>